<comment type="function">
    <text evidence="8 10 11">Involved in peptidoglycan biosynthesis. Transports lipid-linked peptidoglycan precursors from the inner to the outer leaflet of the cytoplasmic membrane.</text>
</comment>
<feature type="transmembrane region" description="Helical" evidence="10">
    <location>
        <begin position="248"/>
        <end position="270"/>
    </location>
</feature>
<dbReference type="PIRSF" id="PIRSF002869">
    <property type="entry name" value="MviN"/>
    <property type="match status" value="1"/>
</dbReference>
<keyword evidence="10 11" id="KW-0961">Cell wall biogenesis/degradation</keyword>
<comment type="subcellular location">
    <subcellularLocation>
        <location evidence="10">Cell inner membrane</location>
        <topology evidence="10">Multi-pass membrane protein</topology>
    </subcellularLocation>
    <subcellularLocation>
        <location evidence="1">Cell membrane</location>
        <topology evidence="1">Multi-pass membrane protein</topology>
    </subcellularLocation>
</comment>
<evidence type="ECO:0000256" key="4">
    <source>
        <dbReference type="ARBA" id="ARBA00022960"/>
    </source>
</evidence>
<keyword evidence="3 10" id="KW-0812">Transmembrane</keyword>
<dbReference type="InterPro" id="IPR004268">
    <property type="entry name" value="MurJ"/>
</dbReference>
<dbReference type="AlphaFoldDB" id="A0A450TYA6"/>
<dbReference type="GO" id="GO:0005886">
    <property type="term" value="C:plasma membrane"/>
    <property type="evidence" value="ECO:0007669"/>
    <property type="project" value="UniProtKB-SubCell"/>
</dbReference>
<evidence type="ECO:0000256" key="1">
    <source>
        <dbReference type="ARBA" id="ARBA00004651"/>
    </source>
</evidence>
<feature type="transmembrane region" description="Helical" evidence="10">
    <location>
        <begin position="496"/>
        <end position="517"/>
    </location>
</feature>
<dbReference type="HAMAP" id="MF_02078">
    <property type="entry name" value="MurJ_MviN"/>
    <property type="match status" value="1"/>
</dbReference>
<comment type="similarity">
    <text evidence="9 10 11">Belongs to the MurJ/MviN family.</text>
</comment>
<keyword evidence="5 10" id="KW-0573">Peptidoglycan synthesis</keyword>
<dbReference type="PRINTS" id="PR01806">
    <property type="entry name" value="VIRFACTRMVIN"/>
</dbReference>
<dbReference type="PANTHER" id="PTHR47019">
    <property type="entry name" value="LIPID II FLIPPASE MURJ"/>
    <property type="match status" value="1"/>
</dbReference>
<dbReference type="Pfam" id="PF03023">
    <property type="entry name" value="MurJ"/>
    <property type="match status" value="1"/>
</dbReference>
<accession>A0A450TYA6</accession>
<keyword evidence="10 11" id="KW-0813">Transport</keyword>
<evidence type="ECO:0000256" key="11">
    <source>
        <dbReference type="PIRNR" id="PIRNR002869"/>
    </source>
</evidence>
<keyword evidence="2 10" id="KW-1003">Cell membrane</keyword>
<evidence type="ECO:0000256" key="5">
    <source>
        <dbReference type="ARBA" id="ARBA00022984"/>
    </source>
</evidence>
<feature type="transmembrane region" description="Helical" evidence="10">
    <location>
        <begin position="365"/>
        <end position="387"/>
    </location>
</feature>
<dbReference type="GO" id="GO:0008360">
    <property type="term" value="P:regulation of cell shape"/>
    <property type="evidence" value="ECO:0007669"/>
    <property type="project" value="UniProtKB-UniRule"/>
</dbReference>
<keyword evidence="7 10" id="KW-0472">Membrane</keyword>
<feature type="transmembrane region" description="Helical" evidence="10">
    <location>
        <begin position="399"/>
        <end position="419"/>
    </location>
</feature>
<feature type="transmembrane region" description="Helical" evidence="10">
    <location>
        <begin position="146"/>
        <end position="167"/>
    </location>
</feature>
<evidence type="ECO:0000256" key="7">
    <source>
        <dbReference type="ARBA" id="ARBA00023136"/>
    </source>
</evidence>
<dbReference type="GO" id="GO:0009252">
    <property type="term" value="P:peptidoglycan biosynthetic process"/>
    <property type="evidence" value="ECO:0007669"/>
    <property type="project" value="UniProtKB-UniRule"/>
</dbReference>
<dbReference type="EMBL" id="CAADFE010000062">
    <property type="protein sequence ID" value="VFJ74423.1"/>
    <property type="molecule type" value="Genomic_DNA"/>
</dbReference>
<dbReference type="UniPathway" id="UPA00219"/>
<dbReference type="GO" id="GO:0015648">
    <property type="term" value="F:lipid-linked peptidoglycan transporter activity"/>
    <property type="evidence" value="ECO:0007669"/>
    <property type="project" value="UniProtKB-UniRule"/>
</dbReference>
<evidence type="ECO:0000256" key="8">
    <source>
        <dbReference type="ARBA" id="ARBA00060041"/>
    </source>
</evidence>
<evidence type="ECO:0000313" key="12">
    <source>
        <dbReference type="EMBL" id="VFJ74423.1"/>
    </source>
</evidence>
<sequence>MPSPATPPAPRQPSGDRLAGKTITVGANTLVSRVLGLIRDIVIASVFGAKEEADAFFVAFRIPNLLRRLFAEGAFSPAFVPVLSEYKNRRSHAEVRELVSHVMGKLGGIVLLTTLAGILAAPLLVIAFAPGFFLHYADKYTLTVRMLMITFPYLLFISLTAVAAGILNTYGRFGVPAFTPVLLNLSLIAAALWLAPQLAEPVTALAWGVFIAGLAQLLFQIPFLYRLRLLSWPHFRGAHEGVRRIIRLLLPALFGVSVSQINLLFDTLIASFLVTGSVSWLYYSDRLVEFPLGVFGIALATVILPNLSRHHIHGSAERFSETLDWALRLVLLIALPAATGLAVLAAPMLTTLFQYGQLGEYDIRMASLSLMAYALGLIGFVAIKVLAPGFYARQNTRTPVRIAVIAMLANMVLNVILVFPLAHAGLALATALSAFLNAGLLYLGLRKQDIYHPGRGWGQFTLRILAANLIMAAILLSAKGDPALWTSASAMTRALWLFGLISIGASGYFCTLFLLGLRPRDLRPVS</sequence>
<comment type="pathway">
    <text evidence="10">Cell wall biogenesis; peptidoglycan biosynthesis.</text>
</comment>
<dbReference type="PANTHER" id="PTHR47019:SF1">
    <property type="entry name" value="LIPID II FLIPPASE MURJ"/>
    <property type="match status" value="1"/>
</dbReference>
<protein>
    <recommendedName>
        <fullName evidence="10">Probable lipid II flippase MurJ</fullName>
    </recommendedName>
</protein>
<evidence type="ECO:0000256" key="9">
    <source>
        <dbReference type="ARBA" id="ARBA00061532"/>
    </source>
</evidence>
<feature type="transmembrane region" description="Helical" evidence="10">
    <location>
        <begin position="290"/>
        <end position="308"/>
    </location>
</feature>
<reference evidence="12" key="1">
    <citation type="submission" date="2019-02" db="EMBL/GenBank/DDBJ databases">
        <authorList>
            <person name="Gruber-Vodicka R. H."/>
            <person name="Seah K. B. B."/>
        </authorList>
    </citation>
    <scope>NUCLEOTIDE SEQUENCE</scope>
    <source>
        <strain evidence="12">BECK_BZ131</strain>
    </source>
</reference>
<feature type="transmembrane region" description="Helical" evidence="10">
    <location>
        <begin position="329"/>
        <end position="353"/>
    </location>
</feature>
<evidence type="ECO:0000256" key="10">
    <source>
        <dbReference type="HAMAP-Rule" id="MF_02078"/>
    </source>
</evidence>
<evidence type="ECO:0000256" key="2">
    <source>
        <dbReference type="ARBA" id="ARBA00022475"/>
    </source>
</evidence>
<dbReference type="GO" id="GO:0034204">
    <property type="term" value="P:lipid translocation"/>
    <property type="evidence" value="ECO:0007669"/>
    <property type="project" value="TreeGrafter"/>
</dbReference>
<feature type="transmembrane region" description="Helical" evidence="10">
    <location>
        <begin position="457"/>
        <end position="476"/>
    </location>
</feature>
<keyword evidence="10" id="KW-0997">Cell inner membrane</keyword>
<dbReference type="NCBIfam" id="TIGR01695">
    <property type="entry name" value="murJ_mviN"/>
    <property type="match status" value="1"/>
</dbReference>
<evidence type="ECO:0000256" key="3">
    <source>
        <dbReference type="ARBA" id="ARBA00022692"/>
    </source>
</evidence>
<evidence type="ECO:0000256" key="6">
    <source>
        <dbReference type="ARBA" id="ARBA00022989"/>
    </source>
</evidence>
<feature type="transmembrane region" description="Helical" evidence="10">
    <location>
        <begin position="425"/>
        <end position="445"/>
    </location>
</feature>
<gene>
    <name evidence="10" type="primary">murJ</name>
    <name evidence="12" type="ORF">BECKFW1821C_GA0114237_106215</name>
</gene>
<dbReference type="GO" id="GO:0071555">
    <property type="term" value="P:cell wall organization"/>
    <property type="evidence" value="ECO:0007669"/>
    <property type="project" value="UniProtKB-UniRule"/>
</dbReference>
<proteinExistence type="inferred from homology"/>
<feature type="transmembrane region" description="Helical" evidence="10">
    <location>
        <begin position="174"/>
        <end position="195"/>
    </location>
</feature>
<organism evidence="12">
    <name type="scientific">Candidatus Kentrum sp. FW</name>
    <dbReference type="NCBI Taxonomy" id="2126338"/>
    <lineage>
        <taxon>Bacteria</taxon>
        <taxon>Pseudomonadati</taxon>
        <taxon>Pseudomonadota</taxon>
        <taxon>Gammaproteobacteria</taxon>
        <taxon>Candidatus Kentrum</taxon>
    </lineage>
</organism>
<feature type="transmembrane region" description="Helical" evidence="10">
    <location>
        <begin position="207"/>
        <end position="227"/>
    </location>
</feature>
<dbReference type="InterPro" id="IPR051050">
    <property type="entry name" value="Lipid_II_flippase_MurJ/MviN"/>
</dbReference>
<dbReference type="CDD" id="cd13123">
    <property type="entry name" value="MATE_MurJ_like"/>
    <property type="match status" value="1"/>
</dbReference>
<name>A0A450TYA6_9GAMM</name>
<feature type="transmembrane region" description="Helical" evidence="10">
    <location>
        <begin position="106"/>
        <end position="134"/>
    </location>
</feature>
<keyword evidence="4 10" id="KW-0133">Cell shape</keyword>
<keyword evidence="6 10" id="KW-1133">Transmembrane helix</keyword>